<evidence type="ECO:0000313" key="2">
    <source>
        <dbReference type="Proteomes" id="UP000323506"/>
    </source>
</evidence>
<dbReference type="EMBL" id="CM017705">
    <property type="protein sequence ID" value="TYG71878.1"/>
    <property type="molecule type" value="Genomic_DNA"/>
</dbReference>
<accession>A0A5D2CT58</accession>
<dbReference type="AlphaFoldDB" id="A0A5D2CT58"/>
<evidence type="ECO:0000313" key="1">
    <source>
        <dbReference type="EMBL" id="TYG71878.1"/>
    </source>
</evidence>
<keyword evidence="2" id="KW-1185">Reference proteome</keyword>
<name>A0A5D2CT58_GOSDA</name>
<protein>
    <submittedName>
        <fullName evidence="1">Uncharacterized protein</fullName>
    </submittedName>
</protein>
<sequence>MPSKQKNCCFFFSARVFNPTSAAVPPSQFHREQWLEPHHKRLFGSLSCGSSRRRKVHWRRTCIVQGRRAATLVRLLWRWFAANCLGFYVLG</sequence>
<organism evidence="1 2">
    <name type="scientific">Gossypium darwinii</name>
    <name type="common">Darwin's cotton</name>
    <name type="synonym">Gossypium barbadense var. darwinii</name>
    <dbReference type="NCBI Taxonomy" id="34276"/>
    <lineage>
        <taxon>Eukaryota</taxon>
        <taxon>Viridiplantae</taxon>
        <taxon>Streptophyta</taxon>
        <taxon>Embryophyta</taxon>
        <taxon>Tracheophyta</taxon>
        <taxon>Spermatophyta</taxon>
        <taxon>Magnoliopsida</taxon>
        <taxon>eudicotyledons</taxon>
        <taxon>Gunneridae</taxon>
        <taxon>Pentapetalae</taxon>
        <taxon>rosids</taxon>
        <taxon>malvids</taxon>
        <taxon>Malvales</taxon>
        <taxon>Malvaceae</taxon>
        <taxon>Malvoideae</taxon>
        <taxon>Gossypium</taxon>
    </lineage>
</organism>
<reference evidence="1 2" key="1">
    <citation type="submission" date="2019-06" db="EMBL/GenBank/DDBJ databases">
        <title>WGS assembly of Gossypium darwinii.</title>
        <authorList>
            <person name="Chen Z.J."/>
            <person name="Sreedasyam A."/>
            <person name="Ando A."/>
            <person name="Song Q."/>
            <person name="De L."/>
            <person name="Hulse-Kemp A."/>
            <person name="Ding M."/>
            <person name="Ye W."/>
            <person name="Kirkbride R."/>
            <person name="Jenkins J."/>
            <person name="Plott C."/>
            <person name="Lovell J."/>
            <person name="Lin Y.-M."/>
            <person name="Vaughn R."/>
            <person name="Liu B."/>
            <person name="Li W."/>
            <person name="Simpson S."/>
            <person name="Scheffler B."/>
            <person name="Saski C."/>
            <person name="Grover C."/>
            <person name="Hu G."/>
            <person name="Conover J."/>
            <person name="Carlson J."/>
            <person name="Shu S."/>
            <person name="Boston L."/>
            <person name="Williams M."/>
            <person name="Peterson D."/>
            <person name="Mcgee K."/>
            <person name="Jones D."/>
            <person name="Wendel J."/>
            <person name="Stelly D."/>
            <person name="Grimwood J."/>
            <person name="Schmutz J."/>
        </authorList>
    </citation>
    <scope>NUCLEOTIDE SEQUENCE [LARGE SCALE GENOMIC DNA]</scope>
    <source>
        <strain evidence="1">1808015.09</strain>
    </source>
</reference>
<proteinExistence type="predicted"/>
<gene>
    <name evidence="1" type="ORF">ES288_D05G434500v1</name>
</gene>
<dbReference type="Proteomes" id="UP000323506">
    <property type="component" value="Chromosome D05"/>
</dbReference>